<organism evidence="15 16">
    <name type="scientific">Candidatus Paraprevotella stercoravium</name>
    <dbReference type="NCBI Taxonomy" id="2838725"/>
    <lineage>
        <taxon>Bacteria</taxon>
        <taxon>Pseudomonadati</taxon>
        <taxon>Bacteroidota</taxon>
        <taxon>Bacteroidia</taxon>
        <taxon>Bacteroidales</taxon>
        <taxon>Prevotellaceae</taxon>
        <taxon>Paraprevotella</taxon>
    </lineage>
</organism>
<dbReference type="InterPro" id="IPR013343">
    <property type="entry name" value="CRISPR-assoc_prot_Cas4"/>
</dbReference>
<evidence type="ECO:0000256" key="5">
    <source>
        <dbReference type="ARBA" id="ARBA00022722"/>
    </source>
</evidence>
<dbReference type="Proteomes" id="UP000823865">
    <property type="component" value="Unassembled WGS sequence"/>
</dbReference>
<protein>
    <recommendedName>
        <fullName evidence="4 13">CRISPR-associated exonuclease Cas4</fullName>
        <ecNumber evidence="3 13">3.1.12.1</ecNumber>
    </recommendedName>
</protein>
<keyword evidence="5 13" id="KW-0540">Nuclease</keyword>
<dbReference type="InterPro" id="IPR051827">
    <property type="entry name" value="Cas4_exonuclease"/>
</dbReference>
<comment type="cofactor">
    <cofactor evidence="13">
        <name>iron-sulfur cluster</name>
        <dbReference type="ChEBI" id="CHEBI:30408"/>
    </cofactor>
</comment>
<comment type="cofactor">
    <cofactor evidence="13">
        <name>Mg(2+)</name>
        <dbReference type="ChEBI" id="CHEBI:18420"/>
    </cofactor>
    <cofactor evidence="13">
        <name>Mn(2+)</name>
        <dbReference type="ChEBI" id="CHEBI:29035"/>
    </cofactor>
    <text evidence="13">Mg(2+) or Mn(2+) required for ssDNA cleavage activity.</text>
</comment>
<dbReference type="InterPro" id="IPR011604">
    <property type="entry name" value="PDDEXK-like_dom_sf"/>
</dbReference>
<dbReference type="PANTHER" id="PTHR36531">
    <property type="entry name" value="CRISPR-ASSOCIATED EXONUCLEASE CAS4"/>
    <property type="match status" value="1"/>
</dbReference>
<keyword evidence="12 13" id="KW-0464">Manganese</keyword>
<comment type="caution">
    <text evidence="15">The sequence shown here is derived from an EMBL/GenBank/DDBJ whole genome shotgun (WGS) entry which is preliminary data.</text>
</comment>
<feature type="domain" description="DUF83" evidence="14">
    <location>
        <begin position="105"/>
        <end position="201"/>
    </location>
</feature>
<evidence type="ECO:0000313" key="16">
    <source>
        <dbReference type="Proteomes" id="UP000823865"/>
    </source>
</evidence>
<comment type="function">
    <text evidence="13">CRISPR (clustered regularly interspaced short palindromic repeat) is an adaptive immune system that provides protection against mobile genetic elements (viruses, transposable elements and conjugative plasmids). CRISPR clusters contain sequences complementary to antecedent mobile elements and target invading nucleic acids. CRISPR clusters are transcribed and processed into CRISPR RNA (crRNA).</text>
</comment>
<keyword evidence="9 13" id="KW-0408">Iron</keyword>
<evidence type="ECO:0000256" key="10">
    <source>
        <dbReference type="ARBA" id="ARBA00023014"/>
    </source>
</evidence>
<dbReference type="GO" id="GO:0046872">
    <property type="term" value="F:metal ion binding"/>
    <property type="evidence" value="ECO:0007669"/>
    <property type="project" value="UniProtKB-KW"/>
</dbReference>
<evidence type="ECO:0000256" key="13">
    <source>
        <dbReference type="RuleBase" id="RU365022"/>
    </source>
</evidence>
<evidence type="ECO:0000256" key="6">
    <source>
        <dbReference type="ARBA" id="ARBA00022723"/>
    </source>
</evidence>
<dbReference type="GO" id="GO:0051536">
    <property type="term" value="F:iron-sulfur cluster binding"/>
    <property type="evidence" value="ECO:0007669"/>
    <property type="project" value="UniProtKB-KW"/>
</dbReference>
<proteinExistence type="inferred from homology"/>
<dbReference type="PANTHER" id="PTHR36531:SF6">
    <property type="entry name" value="DNA REPLICATION ATP-DEPENDENT HELICASE_NUCLEASE DNA2"/>
    <property type="match status" value="1"/>
</dbReference>
<reference evidence="15" key="2">
    <citation type="submission" date="2021-04" db="EMBL/GenBank/DDBJ databases">
        <authorList>
            <person name="Gilroy R."/>
        </authorList>
    </citation>
    <scope>NUCLEOTIDE SEQUENCE</scope>
    <source>
        <strain evidence="15">G3-2149</strain>
    </source>
</reference>
<evidence type="ECO:0000256" key="2">
    <source>
        <dbReference type="ARBA" id="ARBA00009189"/>
    </source>
</evidence>
<evidence type="ECO:0000256" key="4">
    <source>
        <dbReference type="ARBA" id="ARBA00020049"/>
    </source>
</evidence>
<dbReference type="GO" id="GO:0051607">
    <property type="term" value="P:defense response to virus"/>
    <property type="evidence" value="ECO:0007669"/>
    <property type="project" value="UniProtKB-KW"/>
</dbReference>
<evidence type="ECO:0000256" key="8">
    <source>
        <dbReference type="ARBA" id="ARBA00022839"/>
    </source>
</evidence>
<evidence type="ECO:0000256" key="9">
    <source>
        <dbReference type="ARBA" id="ARBA00023004"/>
    </source>
</evidence>
<comment type="cofactor">
    <cofactor evidence="1">
        <name>[4Fe-4S] cluster</name>
        <dbReference type="ChEBI" id="CHEBI:49883"/>
    </cofactor>
</comment>
<evidence type="ECO:0000256" key="7">
    <source>
        <dbReference type="ARBA" id="ARBA00022801"/>
    </source>
</evidence>
<dbReference type="AlphaFoldDB" id="A0A9E2P334"/>
<evidence type="ECO:0000313" key="15">
    <source>
        <dbReference type="EMBL" id="MBU3853715.1"/>
    </source>
</evidence>
<reference evidence="15" key="1">
    <citation type="journal article" date="2021" name="PeerJ">
        <title>Extensive microbial diversity within the chicken gut microbiome revealed by metagenomics and culture.</title>
        <authorList>
            <person name="Gilroy R."/>
            <person name="Ravi A."/>
            <person name="Getino M."/>
            <person name="Pursley I."/>
            <person name="Horton D.L."/>
            <person name="Alikhan N.F."/>
            <person name="Baker D."/>
            <person name="Gharbi K."/>
            <person name="Hall N."/>
            <person name="Watson M."/>
            <person name="Adriaenssens E.M."/>
            <person name="Foster-Nyarko E."/>
            <person name="Jarju S."/>
            <person name="Secka A."/>
            <person name="Antonio M."/>
            <person name="Oren A."/>
            <person name="Chaudhuri R.R."/>
            <person name="La Ragione R."/>
            <person name="Hildebrand F."/>
            <person name="Pallen M.J."/>
        </authorList>
    </citation>
    <scope>NUCLEOTIDE SEQUENCE</scope>
    <source>
        <strain evidence="15">G3-2149</strain>
    </source>
</reference>
<gene>
    <name evidence="15" type="primary">cas4</name>
    <name evidence="15" type="ORF">H9789_07880</name>
</gene>
<keyword evidence="11 13" id="KW-0051">Antiviral defense</keyword>
<keyword evidence="10 13" id="KW-0411">Iron-sulfur</keyword>
<evidence type="ECO:0000256" key="1">
    <source>
        <dbReference type="ARBA" id="ARBA00001966"/>
    </source>
</evidence>
<name>A0A9E2P334_9BACT</name>
<evidence type="ECO:0000259" key="14">
    <source>
        <dbReference type="Pfam" id="PF01930"/>
    </source>
</evidence>
<dbReference type="EC" id="3.1.12.1" evidence="3 13"/>
<keyword evidence="8 13" id="KW-0269">Exonuclease</keyword>
<dbReference type="EMBL" id="JAHLFU010000167">
    <property type="protein sequence ID" value="MBU3853715.1"/>
    <property type="molecule type" value="Genomic_DNA"/>
</dbReference>
<evidence type="ECO:0000256" key="3">
    <source>
        <dbReference type="ARBA" id="ARBA00012768"/>
    </source>
</evidence>
<comment type="similarity">
    <text evidence="2 13">Belongs to the CRISPR-associated exonuclease Cas4 family.</text>
</comment>
<keyword evidence="7 13" id="KW-0378">Hydrolase</keyword>
<evidence type="ECO:0000256" key="11">
    <source>
        <dbReference type="ARBA" id="ARBA00023118"/>
    </source>
</evidence>
<dbReference type="NCBIfam" id="TIGR00372">
    <property type="entry name" value="cas4"/>
    <property type="match status" value="1"/>
</dbReference>
<dbReference type="InterPro" id="IPR022765">
    <property type="entry name" value="Dna2/Cas4_DUF83"/>
</dbReference>
<evidence type="ECO:0000256" key="12">
    <source>
        <dbReference type="ARBA" id="ARBA00023211"/>
    </source>
</evidence>
<keyword evidence="6 13" id="KW-0479">Metal-binding</keyword>
<dbReference type="Gene3D" id="3.90.320.10">
    <property type="match status" value="1"/>
</dbReference>
<accession>A0A9E2P334</accession>
<dbReference type="GO" id="GO:0004527">
    <property type="term" value="F:exonuclease activity"/>
    <property type="evidence" value="ECO:0007669"/>
    <property type="project" value="UniProtKB-KW"/>
</dbReference>
<sequence>MYSEDDMLMLSGIQHYRFCPRQWALIHIEQQWNDNRLTIEGQILHKHVDDPFYRQKCGDLITLRAVDIASRKLGLYGVSDAIELHPSSSPEETIKHPKYPGMWKPVIVEYKHGRPKRNEVDEVQLTAQTMCLEEMYSIHIYQGFFFYGELRHRVSVEITERLRSIVCQCASEMHELFRTSNLPKAVYGKHCDKCSLLNICMPKISMNCTAVSTYLNKNLCQ</sequence>
<dbReference type="Pfam" id="PF01930">
    <property type="entry name" value="Cas_Cas4"/>
    <property type="match status" value="1"/>
</dbReference>